<dbReference type="SUPFAM" id="SSF82282">
    <property type="entry name" value="Homocysteine S-methyltransferase"/>
    <property type="match status" value="1"/>
</dbReference>
<dbReference type="PANTHER" id="PTHR46015:SF1">
    <property type="entry name" value="HOMOCYSTEINE S-METHYLTRANSFERASE-LIKE ISOFORM 1"/>
    <property type="match status" value="1"/>
</dbReference>
<protein>
    <submittedName>
        <fullName evidence="6">Unannotated protein</fullName>
    </submittedName>
</protein>
<organism evidence="6">
    <name type="scientific">freshwater metagenome</name>
    <dbReference type="NCBI Taxonomy" id="449393"/>
    <lineage>
        <taxon>unclassified sequences</taxon>
        <taxon>metagenomes</taxon>
        <taxon>ecological metagenomes</taxon>
    </lineage>
</organism>
<evidence type="ECO:0000256" key="2">
    <source>
        <dbReference type="ARBA" id="ARBA00022679"/>
    </source>
</evidence>
<dbReference type="AlphaFoldDB" id="A0A6J6CQ00"/>
<dbReference type="InterPro" id="IPR003726">
    <property type="entry name" value="HCY_dom"/>
</dbReference>
<gene>
    <name evidence="6" type="ORF">UFOPK1421_01358</name>
    <name evidence="7" type="ORF">UFOPK4422_01535</name>
</gene>
<evidence type="ECO:0000256" key="4">
    <source>
        <dbReference type="ARBA" id="ARBA00022833"/>
    </source>
</evidence>
<dbReference type="EMBL" id="CAFBRX010000209">
    <property type="protein sequence ID" value="CAB5134231.1"/>
    <property type="molecule type" value="Genomic_DNA"/>
</dbReference>
<keyword evidence="3" id="KW-0479">Metal-binding</keyword>
<dbReference type="InterPro" id="IPR017226">
    <property type="entry name" value="BHMT-like"/>
</dbReference>
<keyword evidence="1" id="KW-0489">Methyltransferase</keyword>
<dbReference type="PROSITE" id="PS50970">
    <property type="entry name" value="HCY"/>
    <property type="match status" value="1"/>
</dbReference>
<evidence type="ECO:0000256" key="3">
    <source>
        <dbReference type="ARBA" id="ARBA00022723"/>
    </source>
</evidence>
<dbReference type="GO" id="GO:0009086">
    <property type="term" value="P:methionine biosynthetic process"/>
    <property type="evidence" value="ECO:0007669"/>
    <property type="project" value="InterPro"/>
</dbReference>
<keyword evidence="4" id="KW-0862">Zinc</keyword>
<evidence type="ECO:0000259" key="5">
    <source>
        <dbReference type="PROSITE" id="PS50970"/>
    </source>
</evidence>
<dbReference type="InterPro" id="IPR051486">
    <property type="entry name" value="Hcy_S-methyltransferase"/>
</dbReference>
<evidence type="ECO:0000313" key="6">
    <source>
        <dbReference type="EMBL" id="CAB4552243.1"/>
    </source>
</evidence>
<dbReference type="GO" id="GO:0008270">
    <property type="term" value="F:zinc ion binding"/>
    <property type="evidence" value="ECO:0007669"/>
    <property type="project" value="InterPro"/>
</dbReference>
<evidence type="ECO:0000313" key="7">
    <source>
        <dbReference type="EMBL" id="CAB5134231.1"/>
    </source>
</evidence>
<reference evidence="6" key="1">
    <citation type="submission" date="2020-05" db="EMBL/GenBank/DDBJ databases">
        <authorList>
            <person name="Chiriac C."/>
            <person name="Salcher M."/>
            <person name="Ghai R."/>
            <person name="Kavagutti S V."/>
        </authorList>
    </citation>
    <scope>NUCLEOTIDE SEQUENCE</scope>
</reference>
<sequence>MVVIDGGLSTALELLGADVSGSLWTAQTVVDNPAILERAHRSFVEAGSQIIATASYQCGQSQFESCGLTPAQSRQALLDTTLIARRAVAGTNTLVAASIGPFGACLADGSEYTGRYDVEWSEVEDYHRHKLNILVDSGADLIAVETIPLADEARLIAEILQECGSPPAWFSFGFADSAVTYGGNTVSQAVASVVDYDNLVGVGINCTRPDYVEGLLLAMGQLAPTTAFVVYPNHGREWDAMGRCWIGSGESIPSTAELTRWVQLGAKFIGGCCGVGPDEIAELARRSRPLD</sequence>
<proteinExistence type="predicted"/>
<feature type="domain" description="Hcy-binding" evidence="5">
    <location>
        <begin position="1"/>
        <end position="287"/>
    </location>
</feature>
<dbReference type="Gene3D" id="3.20.20.330">
    <property type="entry name" value="Homocysteine-binding-like domain"/>
    <property type="match status" value="1"/>
</dbReference>
<accession>A0A6J6CQ00</accession>
<name>A0A6J6CQ00_9ZZZZ</name>
<dbReference type="GO" id="GO:0008898">
    <property type="term" value="F:S-adenosylmethionine-homocysteine S-methyltransferase activity"/>
    <property type="evidence" value="ECO:0007669"/>
    <property type="project" value="TreeGrafter"/>
</dbReference>
<dbReference type="GO" id="GO:0033528">
    <property type="term" value="P:S-methylmethionine cycle"/>
    <property type="evidence" value="ECO:0007669"/>
    <property type="project" value="TreeGrafter"/>
</dbReference>
<dbReference type="InterPro" id="IPR036589">
    <property type="entry name" value="HCY_dom_sf"/>
</dbReference>
<keyword evidence="2" id="KW-0808">Transferase</keyword>
<dbReference type="GO" id="GO:0032259">
    <property type="term" value="P:methylation"/>
    <property type="evidence" value="ECO:0007669"/>
    <property type="project" value="UniProtKB-KW"/>
</dbReference>
<dbReference type="NCBIfam" id="NF007020">
    <property type="entry name" value="PRK09485.1"/>
    <property type="match status" value="1"/>
</dbReference>
<dbReference type="PIRSF" id="PIRSF037505">
    <property type="entry name" value="Betaine_HMT"/>
    <property type="match status" value="1"/>
</dbReference>
<dbReference type="EMBL" id="CAEZSL010000183">
    <property type="protein sequence ID" value="CAB4552243.1"/>
    <property type="molecule type" value="Genomic_DNA"/>
</dbReference>
<evidence type="ECO:0000256" key="1">
    <source>
        <dbReference type="ARBA" id="ARBA00022603"/>
    </source>
</evidence>
<dbReference type="Pfam" id="PF02574">
    <property type="entry name" value="S-methyl_trans"/>
    <property type="match status" value="1"/>
</dbReference>
<dbReference type="PANTHER" id="PTHR46015">
    <property type="entry name" value="ZGC:172121"/>
    <property type="match status" value="1"/>
</dbReference>